<dbReference type="RefSeq" id="WP_073365360.1">
    <property type="nucleotide sequence ID" value="NZ_FQVQ01000021.1"/>
</dbReference>
<dbReference type="EMBL" id="FQVQ01000021">
    <property type="protein sequence ID" value="SHF81686.1"/>
    <property type="molecule type" value="Genomic_DNA"/>
</dbReference>
<keyword evidence="1" id="KW-0732">Signal</keyword>
<accession>A0A1M5ERB1</accession>
<feature type="signal peptide" evidence="1">
    <location>
        <begin position="1"/>
        <end position="20"/>
    </location>
</feature>
<keyword evidence="3" id="KW-1185">Reference proteome</keyword>
<feature type="chain" id="PRO_5012635292" description="Tetratricopeptide repeat-containing protein" evidence="1">
    <location>
        <begin position="21"/>
        <end position="207"/>
    </location>
</feature>
<organism evidence="2 3">
    <name type="scientific">Flavobacterium fontis</name>
    <dbReference type="NCBI Taxonomy" id="1124188"/>
    <lineage>
        <taxon>Bacteria</taxon>
        <taxon>Pseudomonadati</taxon>
        <taxon>Bacteroidota</taxon>
        <taxon>Flavobacteriia</taxon>
        <taxon>Flavobacteriales</taxon>
        <taxon>Flavobacteriaceae</taxon>
        <taxon>Flavobacterium</taxon>
    </lineage>
</organism>
<name>A0A1M5ERB1_9FLAO</name>
<gene>
    <name evidence="2" type="ORF">SAMN05444377_12115</name>
</gene>
<proteinExistence type="predicted"/>
<sequence>MKNGITILAFLLVQWLTAQATFEQGMGKALQLWDEGKPSEATALLERIAAAEKTSWLPNYYVALIQTTEAFDPKNRDKVNALLTQAQRALDVEMAKAADNVELIILQALVHTAWIAYDPMTNGMRLSPTVVGLYNKALALAPNNPRAVFGKAEFEIGGAQWTGADVKALCKDVERAVVLYEAEVPAMPFAPRWGADRAKKQLAACKP</sequence>
<evidence type="ECO:0000313" key="2">
    <source>
        <dbReference type="EMBL" id="SHF81686.1"/>
    </source>
</evidence>
<dbReference type="Proteomes" id="UP000184147">
    <property type="component" value="Unassembled WGS sequence"/>
</dbReference>
<dbReference type="STRING" id="1124188.SAMN05444377_12115"/>
<protein>
    <recommendedName>
        <fullName evidence="4">Tetratricopeptide repeat-containing protein</fullName>
    </recommendedName>
</protein>
<evidence type="ECO:0000256" key="1">
    <source>
        <dbReference type="SAM" id="SignalP"/>
    </source>
</evidence>
<reference evidence="2 3" key="1">
    <citation type="submission" date="2016-11" db="EMBL/GenBank/DDBJ databases">
        <authorList>
            <person name="Jaros S."/>
            <person name="Januszkiewicz K."/>
            <person name="Wedrychowicz H."/>
        </authorList>
    </citation>
    <scope>NUCLEOTIDE SEQUENCE [LARGE SCALE GENOMIC DNA]</scope>
    <source>
        <strain evidence="2 3">DSM 25660</strain>
    </source>
</reference>
<dbReference type="AlphaFoldDB" id="A0A1M5ERB1"/>
<dbReference type="OrthoDB" id="1150971at2"/>
<evidence type="ECO:0008006" key="4">
    <source>
        <dbReference type="Google" id="ProtNLM"/>
    </source>
</evidence>
<evidence type="ECO:0000313" key="3">
    <source>
        <dbReference type="Proteomes" id="UP000184147"/>
    </source>
</evidence>